<feature type="transmembrane region" description="Helical" evidence="8">
    <location>
        <begin position="147"/>
        <end position="170"/>
    </location>
</feature>
<gene>
    <name evidence="10" type="ORF">BVER_06343</name>
</gene>
<keyword evidence="11" id="KW-1185">Reference proteome</keyword>
<evidence type="ECO:0000313" key="11">
    <source>
        <dbReference type="Proteomes" id="UP000036959"/>
    </source>
</evidence>
<comment type="subcellular location">
    <subcellularLocation>
        <location evidence="1">Cell inner membrane</location>
        <topology evidence="1">Multi-pass membrane protein</topology>
    </subcellularLocation>
    <subcellularLocation>
        <location evidence="8">Cell membrane</location>
        <topology evidence="8">Multi-pass membrane protein</topology>
    </subcellularLocation>
</comment>
<dbReference type="GO" id="GO:0022857">
    <property type="term" value="F:transmembrane transporter activity"/>
    <property type="evidence" value="ECO:0007669"/>
    <property type="project" value="InterPro"/>
</dbReference>
<dbReference type="AlphaFoldDB" id="A0A0L0M8J6"/>
<keyword evidence="4" id="KW-1003">Cell membrane</keyword>
<dbReference type="GO" id="GO:0043190">
    <property type="term" value="C:ATP-binding cassette (ABC) transporter complex"/>
    <property type="evidence" value="ECO:0007669"/>
    <property type="project" value="InterPro"/>
</dbReference>
<evidence type="ECO:0000256" key="1">
    <source>
        <dbReference type="ARBA" id="ARBA00004429"/>
    </source>
</evidence>
<comment type="caution">
    <text evidence="10">The sequence shown here is derived from an EMBL/GenBank/DDBJ whole genome shotgun (WGS) entry which is preliminary data.</text>
</comment>
<dbReference type="PANTHER" id="PTHR30614">
    <property type="entry name" value="MEMBRANE COMPONENT OF AMINO ACID ABC TRANSPORTER"/>
    <property type="match status" value="1"/>
</dbReference>
<dbReference type="Pfam" id="PF00528">
    <property type="entry name" value="BPD_transp_1"/>
    <property type="match status" value="1"/>
</dbReference>
<dbReference type="PANTHER" id="PTHR30614:SF35">
    <property type="entry name" value="ABC TRANSPORTER PERMEASE PROTEIN"/>
    <property type="match status" value="1"/>
</dbReference>
<keyword evidence="7 8" id="KW-0472">Membrane</keyword>
<dbReference type="RefSeq" id="WP_083452309.1">
    <property type="nucleotide sequence ID" value="NZ_LFJJ01000176.1"/>
</dbReference>
<evidence type="ECO:0000256" key="6">
    <source>
        <dbReference type="ARBA" id="ARBA00022989"/>
    </source>
</evidence>
<comment type="similarity">
    <text evidence="2">Belongs to the binding-protein-dependent transport system permease family. HisMQ subfamily.</text>
</comment>
<evidence type="ECO:0000256" key="3">
    <source>
        <dbReference type="ARBA" id="ARBA00022448"/>
    </source>
</evidence>
<dbReference type="EMBL" id="LFJJ01000176">
    <property type="protein sequence ID" value="KND58596.1"/>
    <property type="molecule type" value="Genomic_DNA"/>
</dbReference>
<accession>A0A0L0M8J6</accession>
<dbReference type="InterPro" id="IPR000515">
    <property type="entry name" value="MetI-like"/>
</dbReference>
<organism evidence="10 11">
    <name type="scientific">Candidatus Burkholderia verschuerenii</name>
    <dbReference type="NCBI Taxonomy" id="242163"/>
    <lineage>
        <taxon>Bacteria</taxon>
        <taxon>Pseudomonadati</taxon>
        <taxon>Pseudomonadota</taxon>
        <taxon>Betaproteobacteria</taxon>
        <taxon>Burkholderiales</taxon>
        <taxon>Burkholderiaceae</taxon>
        <taxon>Burkholderia</taxon>
    </lineage>
</organism>
<proteinExistence type="inferred from homology"/>
<dbReference type="Gene3D" id="1.10.3720.10">
    <property type="entry name" value="MetI-like"/>
    <property type="match status" value="1"/>
</dbReference>
<evidence type="ECO:0000256" key="7">
    <source>
        <dbReference type="ARBA" id="ARBA00023136"/>
    </source>
</evidence>
<keyword evidence="3 8" id="KW-0813">Transport</keyword>
<dbReference type="NCBIfam" id="TIGR01726">
    <property type="entry name" value="HEQRo_perm_3TM"/>
    <property type="match status" value="1"/>
</dbReference>
<dbReference type="PROSITE" id="PS50928">
    <property type="entry name" value="ABC_TM1"/>
    <property type="match status" value="1"/>
</dbReference>
<dbReference type="CDD" id="cd06261">
    <property type="entry name" value="TM_PBP2"/>
    <property type="match status" value="1"/>
</dbReference>
<dbReference type="GO" id="GO:0006865">
    <property type="term" value="P:amino acid transport"/>
    <property type="evidence" value="ECO:0007669"/>
    <property type="project" value="TreeGrafter"/>
</dbReference>
<reference evidence="11" key="1">
    <citation type="submission" date="2015-06" db="EMBL/GenBank/DDBJ databases">
        <title>Comparative genomics of Burkholderia leaf nodule symbionts.</title>
        <authorList>
            <person name="Carlier A."/>
            <person name="Eberl L."/>
            <person name="Pinto-Carbo M."/>
        </authorList>
    </citation>
    <scope>NUCLEOTIDE SEQUENCE [LARGE SCALE GENOMIC DNA]</scope>
    <source>
        <strain evidence="11">UZHbot4</strain>
    </source>
</reference>
<name>A0A0L0M8J6_9BURK</name>
<sequence length="244" mass="26554">MSYQFDFGAIAPYLPLLAQGVAMTLAISVAGGLGGFALSIAGAWIHAEGKPAARALVRMYVEIFRNTPFLIQLFFIFFGLPQLHIKLDATDAALLAVMVNFGAYGTEILRGAIAATARGQHEAAASLAMTRLQTFRHVLLRPALQKVWPALTSQFIIMMLTTSVCSQIALMEISHAADFIQGRTFRSFETYAATTLTYLLLAIVLRYALRALGHRYVTARAMPRRAGLASSRMSGASRATRPAR</sequence>
<feature type="transmembrane region" description="Helical" evidence="8">
    <location>
        <begin position="20"/>
        <end position="47"/>
    </location>
</feature>
<dbReference type="InterPro" id="IPR035906">
    <property type="entry name" value="MetI-like_sf"/>
</dbReference>
<dbReference type="Proteomes" id="UP000036959">
    <property type="component" value="Unassembled WGS sequence"/>
</dbReference>
<dbReference type="InterPro" id="IPR043429">
    <property type="entry name" value="ArtM/GltK/GlnP/TcyL/YhdX-like"/>
</dbReference>
<dbReference type="OrthoDB" id="6580405at2"/>
<dbReference type="SUPFAM" id="SSF161098">
    <property type="entry name" value="MetI-like"/>
    <property type="match status" value="1"/>
</dbReference>
<evidence type="ECO:0000259" key="9">
    <source>
        <dbReference type="PROSITE" id="PS50928"/>
    </source>
</evidence>
<evidence type="ECO:0000256" key="2">
    <source>
        <dbReference type="ARBA" id="ARBA00010072"/>
    </source>
</evidence>
<keyword evidence="5 8" id="KW-0812">Transmembrane</keyword>
<feature type="transmembrane region" description="Helical" evidence="8">
    <location>
        <begin position="190"/>
        <end position="209"/>
    </location>
</feature>
<dbReference type="InterPro" id="IPR010065">
    <property type="entry name" value="AA_ABC_transptr_permease_3TM"/>
</dbReference>
<evidence type="ECO:0000256" key="8">
    <source>
        <dbReference type="RuleBase" id="RU363032"/>
    </source>
</evidence>
<keyword evidence="6 8" id="KW-1133">Transmembrane helix</keyword>
<evidence type="ECO:0000313" key="10">
    <source>
        <dbReference type="EMBL" id="KND58596.1"/>
    </source>
</evidence>
<dbReference type="PATRIC" id="fig|242163.4.peg.2169"/>
<feature type="transmembrane region" description="Helical" evidence="8">
    <location>
        <begin position="59"/>
        <end position="80"/>
    </location>
</feature>
<evidence type="ECO:0000256" key="5">
    <source>
        <dbReference type="ARBA" id="ARBA00022692"/>
    </source>
</evidence>
<feature type="domain" description="ABC transmembrane type-1" evidence="9">
    <location>
        <begin position="21"/>
        <end position="209"/>
    </location>
</feature>
<protein>
    <submittedName>
        <fullName evidence="10">Amino acid ABC transporter, permease protein</fullName>
    </submittedName>
</protein>
<feature type="transmembrane region" description="Helical" evidence="8">
    <location>
        <begin position="92"/>
        <end position="109"/>
    </location>
</feature>
<evidence type="ECO:0000256" key="4">
    <source>
        <dbReference type="ARBA" id="ARBA00022475"/>
    </source>
</evidence>